<sequence>MATYAVGDLQGCLAPLQCLLRRVAFDPSRDRLWLVGDLVNRGPDSLGTLRLLYGMRDAVTCVLGNHDLHLLAVAHNIERLKKSDTLMEILQAPDRDELLDWLRRQKLLHHDAERDIAMVHAGIPPQWSLDKALGYAAEVEQVLLDDTRLPLFLDGMYGNEPARWDENLHGIPRLRVITNYLTRLRFCTADGTLDLKSKEGLGSAPPGYAPWFSHSQRKTRGQKIIFGHWAALQGHCEEPGLHALDTGCVWGGEMTLLNIDSGEYHRCDCNEAPA</sequence>
<gene>
    <name evidence="5" type="primary">apaH</name>
    <name evidence="7" type="ORF">AB5S05_07190</name>
</gene>
<comment type="function">
    <text evidence="1 5">Hydrolyzes diadenosine 5',5'''-P1,P4-tetraphosphate to yield ADP.</text>
</comment>
<accession>A0ABV3YST5</accession>
<dbReference type="PANTHER" id="PTHR40942:SF4">
    <property type="entry name" value="CYTOCHROME C5"/>
    <property type="match status" value="1"/>
</dbReference>
<proteinExistence type="inferred from homology"/>
<evidence type="ECO:0000313" key="8">
    <source>
        <dbReference type="Proteomes" id="UP001560296"/>
    </source>
</evidence>
<dbReference type="InterPro" id="IPR029052">
    <property type="entry name" value="Metallo-depent_PP-like"/>
</dbReference>
<evidence type="ECO:0000313" key="7">
    <source>
        <dbReference type="EMBL" id="MEX6501843.1"/>
    </source>
</evidence>
<dbReference type="Proteomes" id="UP001560296">
    <property type="component" value="Unassembled WGS sequence"/>
</dbReference>
<evidence type="ECO:0000256" key="1">
    <source>
        <dbReference type="ARBA" id="ARBA00003413"/>
    </source>
</evidence>
<name>A0ABV3YST5_9PSED</name>
<evidence type="ECO:0000256" key="4">
    <source>
        <dbReference type="ARBA" id="ARBA00049417"/>
    </source>
</evidence>
<comment type="caution">
    <text evidence="7">The sequence shown here is derived from an EMBL/GenBank/DDBJ whole genome shotgun (WGS) entry which is preliminary data.</text>
</comment>
<protein>
    <recommendedName>
        <fullName evidence="5">Bis(5'-nucleosyl)-tetraphosphatase, symmetrical</fullName>
        <ecNumber evidence="5">3.6.1.41</ecNumber>
    </recommendedName>
    <alternativeName>
        <fullName evidence="5">Ap4A hydrolase</fullName>
    </alternativeName>
    <alternativeName>
        <fullName evidence="5">Diadenosine 5',5'''-P1,P4-tetraphosphate pyrophosphohydrolase</fullName>
    </alternativeName>
    <alternativeName>
        <fullName evidence="5">Diadenosine tetraphosphatase</fullName>
    </alternativeName>
</protein>
<dbReference type="InterPro" id="IPR004843">
    <property type="entry name" value="Calcineurin-like_PHP"/>
</dbReference>
<evidence type="ECO:0000259" key="6">
    <source>
        <dbReference type="Pfam" id="PF00149"/>
    </source>
</evidence>
<evidence type="ECO:0000256" key="2">
    <source>
        <dbReference type="ARBA" id="ARBA00005419"/>
    </source>
</evidence>
<dbReference type="PIRSF" id="PIRSF000903">
    <property type="entry name" value="B5n-ttraPtase_sm"/>
    <property type="match status" value="1"/>
</dbReference>
<keyword evidence="3 5" id="KW-0378">Hydrolase</keyword>
<organism evidence="7 8">
    <name type="scientific">Pseudomonas zhanjiangensis</name>
    <dbReference type="NCBI Taxonomy" id="3239015"/>
    <lineage>
        <taxon>Bacteria</taxon>
        <taxon>Pseudomonadati</taxon>
        <taxon>Pseudomonadota</taxon>
        <taxon>Gammaproteobacteria</taxon>
        <taxon>Pseudomonadales</taxon>
        <taxon>Pseudomonadaceae</taxon>
        <taxon>Pseudomonas</taxon>
    </lineage>
</organism>
<feature type="domain" description="Calcineurin-like phosphoesterase" evidence="6">
    <location>
        <begin position="4"/>
        <end position="158"/>
    </location>
</feature>
<dbReference type="RefSeq" id="WP_369286820.1">
    <property type="nucleotide sequence ID" value="NZ_JBFTEG010000004.1"/>
</dbReference>
<keyword evidence="8" id="KW-1185">Reference proteome</keyword>
<dbReference type="HAMAP" id="MF_00199">
    <property type="entry name" value="ApaH"/>
    <property type="match status" value="1"/>
</dbReference>
<reference evidence="7 8" key="1">
    <citation type="submission" date="2024-07" db="EMBL/GenBank/DDBJ databases">
        <authorList>
            <person name="Li M."/>
        </authorList>
    </citation>
    <scope>NUCLEOTIDE SEQUENCE [LARGE SCALE GENOMIC DNA]</scope>
    <source>
        <strain evidence="7 8">25A3E</strain>
    </source>
</reference>
<comment type="catalytic activity">
    <reaction evidence="4 5">
        <text>P(1),P(4)-bis(5'-adenosyl) tetraphosphate + H2O = 2 ADP + 2 H(+)</text>
        <dbReference type="Rhea" id="RHEA:24252"/>
        <dbReference type="ChEBI" id="CHEBI:15377"/>
        <dbReference type="ChEBI" id="CHEBI:15378"/>
        <dbReference type="ChEBI" id="CHEBI:58141"/>
        <dbReference type="ChEBI" id="CHEBI:456216"/>
        <dbReference type="EC" id="3.6.1.41"/>
    </reaction>
</comment>
<dbReference type="NCBIfam" id="NF001204">
    <property type="entry name" value="PRK00166.1"/>
    <property type="match status" value="1"/>
</dbReference>
<dbReference type="CDD" id="cd07422">
    <property type="entry name" value="MPP_ApaH"/>
    <property type="match status" value="1"/>
</dbReference>
<dbReference type="Pfam" id="PF00149">
    <property type="entry name" value="Metallophos"/>
    <property type="match status" value="1"/>
</dbReference>
<dbReference type="EMBL" id="JBFTEG010000004">
    <property type="protein sequence ID" value="MEX6501843.1"/>
    <property type="molecule type" value="Genomic_DNA"/>
</dbReference>
<dbReference type="GO" id="GO:0008803">
    <property type="term" value="F:bis(5'-nucleosyl)-tetraphosphatase (symmetrical) activity"/>
    <property type="evidence" value="ECO:0007669"/>
    <property type="project" value="UniProtKB-EC"/>
</dbReference>
<dbReference type="EC" id="3.6.1.41" evidence="5"/>
<evidence type="ECO:0000256" key="5">
    <source>
        <dbReference type="HAMAP-Rule" id="MF_00199"/>
    </source>
</evidence>
<dbReference type="SUPFAM" id="SSF56300">
    <property type="entry name" value="Metallo-dependent phosphatases"/>
    <property type="match status" value="1"/>
</dbReference>
<dbReference type="Gene3D" id="3.60.21.10">
    <property type="match status" value="1"/>
</dbReference>
<dbReference type="NCBIfam" id="TIGR00668">
    <property type="entry name" value="apaH"/>
    <property type="match status" value="1"/>
</dbReference>
<evidence type="ECO:0000256" key="3">
    <source>
        <dbReference type="ARBA" id="ARBA00022801"/>
    </source>
</evidence>
<dbReference type="InterPro" id="IPR004617">
    <property type="entry name" value="ApaH"/>
</dbReference>
<comment type="similarity">
    <text evidence="2 5">Belongs to the Ap4A hydrolase family.</text>
</comment>
<dbReference type="PANTHER" id="PTHR40942">
    <property type="match status" value="1"/>
</dbReference>